<feature type="compositionally biased region" description="Polar residues" evidence="2">
    <location>
        <begin position="57"/>
        <end position="66"/>
    </location>
</feature>
<name>A0A9P8ASL6_9AGAR</name>
<sequence>MPSFKRNLATDTEQGSPSKRTRTAQPPTTPTRKPHSNFPSTPASRQKRIDDIKSGLMSPTTPTSNSKKNRLEQSPCDGNVFSSPSSSSRQREYVLPPVKQETDDEPLVPGAHLPAPSSIQTNPINSAESILNDMSVLRDDLATIWRLKSAAERGRDSKARRIERLEARIKELEAENEKLKSQV</sequence>
<organism evidence="3 4">
    <name type="scientific">Guyanagaster necrorhizus</name>
    <dbReference type="NCBI Taxonomy" id="856835"/>
    <lineage>
        <taxon>Eukaryota</taxon>
        <taxon>Fungi</taxon>
        <taxon>Dikarya</taxon>
        <taxon>Basidiomycota</taxon>
        <taxon>Agaricomycotina</taxon>
        <taxon>Agaricomycetes</taxon>
        <taxon>Agaricomycetidae</taxon>
        <taxon>Agaricales</taxon>
        <taxon>Marasmiineae</taxon>
        <taxon>Physalacriaceae</taxon>
        <taxon>Guyanagaster</taxon>
    </lineage>
</organism>
<accession>A0A9P8ASL6</accession>
<dbReference type="SUPFAM" id="SSF57959">
    <property type="entry name" value="Leucine zipper domain"/>
    <property type="match status" value="1"/>
</dbReference>
<dbReference type="GeneID" id="66108481"/>
<evidence type="ECO:0000313" key="3">
    <source>
        <dbReference type="EMBL" id="KAG7446270.1"/>
    </source>
</evidence>
<feature type="compositionally biased region" description="Polar residues" evidence="2">
    <location>
        <begin position="9"/>
        <end position="18"/>
    </location>
</feature>
<feature type="region of interest" description="Disordered" evidence="2">
    <location>
        <begin position="1"/>
        <end position="122"/>
    </location>
</feature>
<protein>
    <submittedName>
        <fullName evidence="3">Uncharacterized protein</fullName>
    </submittedName>
</protein>
<dbReference type="AlphaFoldDB" id="A0A9P8ASL6"/>
<proteinExistence type="predicted"/>
<dbReference type="RefSeq" id="XP_043039770.1">
    <property type="nucleotide sequence ID" value="XM_043186184.1"/>
</dbReference>
<reference evidence="3" key="1">
    <citation type="submission" date="2020-11" db="EMBL/GenBank/DDBJ databases">
        <title>Adaptations for nitrogen fixation in a non-lichenized fungal sporocarp promotes dispersal by wood-feeding termites.</title>
        <authorList>
            <consortium name="DOE Joint Genome Institute"/>
            <person name="Koch R.A."/>
            <person name="Yoon G."/>
            <person name="Arayal U."/>
            <person name="Lail K."/>
            <person name="Amirebrahimi M."/>
            <person name="Labutti K."/>
            <person name="Lipzen A."/>
            <person name="Riley R."/>
            <person name="Barry K."/>
            <person name="Henrissat B."/>
            <person name="Grigoriev I.V."/>
            <person name="Herr J.R."/>
            <person name="Aime M.C."/>
        </authorList>
    </citation>
    <scope>NUCLEOTIDE SEQUENCE</scope>
    <source>
        <strain evidence="3">MCA 3950</strain>
    </source>
</reference>
<dbReference type="InterPro" id="IPR046347">
    <property type="entry name" value="bZIP_sf"/>
</dbReference>
<evidence type="ECO:0000313" key="4">
    <source>
        <dbReference type="Proteomes" id="UP000812287"/>
    </source>
</evidence>
<dbReference type="OrthoDB" id="5418639at2759"/>
<feature type="coiled-coil region" evidence="1">
    <location>
        <begin position="148"/>
        <end position="182"/>
    </location>
</feature>
<gene>
    <name evidence="3" type="ORF">BT62DRAFT_931717</name>
</gene>
<dbReference type="Proteomes" id="UP000812287">
    <property type="component" value="Unassembled WGS sequence"/>
</dbReference>
<evidence type="ECO:0000256" key="2">
    <source>
        <dbReference type="SAM" id="MobiDB-lite"/>
    </source>
</evidence>
<dbReference type="GO" id="GO:0003700">
    <property type="term" value="F:DNA-binding transcription factor activity"/>
    <property type="evidence" value="ECO:0007669"/>
    <property type="project" value="InterPro"/>
</dbReference>
<keyword evidence="4" id="KW-1185">Reference proteome</keyword>
<dbReference type="EMBL" id="MU250534">
    <property type="protein sequence ID" value="KAG7446270.1"/>
    <property type="molecule type" value="Genomic_DNA"/>
</dbReference>
<comment type="caution">
    <text evidence="3">The sequence shown here is derived from an EMBL/GenBank/DDBJ whole genome shotgun (WGS) entry which is preliminary data.</text>
</comment>
<keyword evidence="1" id="KW-0175">Coiled coil</keyword>
<evidence type="ECO:0000256" key="1">
    <source>
        <dbReference type="SAM" id="Coils"/>
    </source>
</evidence>
<dbReference type="Gene3D" id="3.30.160.60">
    <property type="entry name" value="Classic Zinc Finger"/>
    <property type="match status" value="1"/>
</dbReference>